<keyword evidence="1" id="KW-1133">Transmembrane helix</keyword>
<dbReference type="Pfam" id="PF03872">
    <property type="entry name" value="RseA_N"/>
    <property type="match status" value="1"/>
</dbReference>
<dbReference type="PANTHER" id="PTHR38104:SF1">
    <property type="entry name" value="ANTI-SIGMA-E FACTOR RSEA"/>
    <property type="match status" value="1"/>
</dbReference>
<dbReference type="PANTHER" id="PTHR38104">
    <property type="match status" value="1"/>
</dbReference>
<sequence>MTKMTNQATTNERLSALMDGELDNAQAQAVISELLQSGEMQTAWYEWHMQQDSQHGHPLLSPDFMAAFTSRLHAEPVVVAPQRLRRARPVRRLLVPLTAAASVAFIGVALWQGLYRPLTPAPAPLAVVSEPVVTAQVDPEAVRAYLSAHREAANSPLSAAEPMQLAFQPEAAH</sequence>
<comment type="caution">
    <text evidence="3">The sequence shown here is derived from an EMBL/GenBank/DDBJ whole genome shotgun (WGS) entry which is preliminary data.</text>
</comment>
<proteinExistence type="predicted"/>
<dbReference type="InterPro" id="IPR005572">
    <property type="entry name" value="Anti-sigma_E_RseA_N"/>
</dbReference>
<evidence type="ECO:0000313" key="4">
    <source>
        <dbReference type="Proteomes" id="UP000604481"/>
    </source>
</evidence>
<dbReference type="SUPFAM" id="SSF89069">
    <property type="entry name" value="N-terminal, cytoplasmic domain of anti-sigmaE factor RseA"/>
    <property type="match status" value="1"/>
</dbReference>
<dbReference type="CDD" id="cd16328">
    <property type="entry name" value="RseA_N"/>
    <property type="match status" value="1"/>
</dbReference>
<dbReference type="Proteomes" id="UP000604481">
    <property type="component" value="Unassembled WGS sequence"/>
</dbReference>
<dbReference type="AlphaFoldDB" id="A0A8J7KEW1"/>
<dbReference type="EMBL" id="JADFUA010000005">
    <property type="protein sequence ID" value="MBE9609819.1"/>
    <property type="molecule type" value="Genomic_DNA"/>
</dbReference>
<feature type="transmembrane region" description="Helical" evidence="1">
    <location>
        <begin position="93"/>
        <end position="114"/>
    </location>
</feature>
<dbReference type="RefSeq" id="WP_194116340.1">
    <property type="nucleotide sequence ID" value="NZ_JADFUA010000005.1"/>
</dbReference>
<feature type="domain" description="Anti sigma-E protein RseA N-terminal" evidence="2">
    <location>
        <begin position="10"/>
        <end position="89"/>
    </location>
</feature>
<gene>
    <name evidence="3" type="ORF">INR99_10695</name>
</gene>
<name>A0A8J7KEW1_9NEIS</name>
<dbReference type="InterPro" id="IPR052383">
    <property type="entry name" value="Anti-sigma-E_RseA-like"/>
</dbReference>
<reference evidence="3 4" key="1">
    <citation type="submission" date="2020-10" db="EMBL/GenBank/DDBJ databases">
        <title>The genome sequence of Chitinilyticum litopenaei 4Y14.</title>
        <authorList>
            <person name="Liu Y."/>
        </authorList>
    </citation>
    <scope>NUCLEOTIDE SEQUENCE [LARGE SCALE GENOMIC DNA]</scope>
    <source>
        <strain evidence="3 4">4Y14</strain>
    </source>
</reference>
<evidence type="ECO:0000313" key="3">
    <source>
        <dbReference type="EMBL" id="MBE9609819.1"/>
    </source>
</evidence>
<keyword evidence="1" id="KW-0812">Transmembrane</keyword>
<accession>A0A8J7KEW1</accession>
<protein>
    <submittedName>
        <fullName evidence="3">Sigma-E factor negative regulatory protein</fullName>
    </submittedName>
</protein>
<evidence type="ECO:0000259" key="2">
    <source>
        <dbReference type="Pfam" id="PF03872"/>
    </source>
</evidence>
<organism evidence="3 4">
    <name type="scientific">Chitinilyticum piscinae</name>
    <dbReference type="NCBI Taxonomy" id="2866724"/>
    <lineage>
        <taxon>Bacteria</taxon>
        <taxon>Pseudomonadati</taxon>
        <taxon>Pseudomonadota</taxon>
        <taxon>Betaproteobacteria</taxon>
        <taxon>Neisseriales</taxon>
        <taxon>Chitinibacteraceae</taxon>
        <taxon>Chitinilyticum</taxon>
    </lineage>
</organism>
<dbReference type="Gene3D" id="1.10.10.880">
    <property type="entry name" value="Anti sigma-E protein RseA, N-terminal domain"/>
    <property type="match status" value="1"/>
</dbReference>
<keyword evidence="1" id="KW-0472">Membrane</keyword>
<evidence type="ECO:0000256" key="1">
    <source>
        <dbReference type="SAM" id="Phobius"/>
    </source>
</evidence>
<dbReference type="InterPro" id="IPR036147">
    <property type="entry name" value="Anti-sigma_E_RseA_N_sf"/>
</dbReference>
<dbReference type="GO" id="GO:0016989">
    <property type="term" value="F:sigma factor antagonist activity"/>
    <property type="evidence" value="ECO:0007669"/>
    <property type="project" value="InterPro"/>
</dbReference>
<keyword evidence="4" id="KW-1185">Reference proteome</keyword>